<gene>
    <name evidence="4" type="ORF">DEJ50_04270</name>
</gene>
<sequence length="590" mass="61816">MARIRIHGRRAVLPVAGGTLAVGLGGLYLTGLLLTGGQVAEGTTVRGIDIGGMSPAKAQAELDRRLGPAFAAPIALKIGDRTEKADAAALGLTLDTAATVKNAGSGGSGPVAVLGRLFTSSERAVEPVVRMDENKARTALDGIGAATEQKVRDGQVSFEKGRAKAVEPVTGVRLAENRDQALADLRAAYLRADAAPVVLPVQQTQPKIGAAETARAMKEFAEPAMSGPVTLTLAGRRIPITPAVLDGHLEMKAEGNRLVPVLDAKGLLADPAVARPLAQAVPSARDARLGVDTAGRVQVVSEARTGAQVTAKALGDAVRPLLTGTGAGRTGAVATEAVRPRITGESAAQLGIREQLSSFTVNFPAAPYRITNIGRAAELIDGSVVLPGEQWSFNRTVGERTKESGFVDGIMINDGQYTKSPGGGVSAVATTMFNAMFFAGVKPIEFGAHSFYIERYPEGREATVAWGTLDLRWLNDSGHAIYVQAESDDTSVTIRLFGTKKYEIEATQGPRTQIKEPGKRTGTLPKCEVQTPLEGFDVTVGRIFRQDGREVKRENFTTHYTPRDEVTCTPADAPAPAPASPAAPKGTPAA</sequence>
<organism evidence="4 5">
    <name type="scientific">Streptomyces venezuelae</name>
    <dbReference type="NCBI Taxonomy" id="54571"/>
    <lineage>
        <taxon>Bacteria</taxon>
        <taxon>Bacillati</taxon>
        <taxon>Actinomycetota</taxon>
        <taxon>Actinomycetes</taxon>
        <taxon>Kitasatosporales</taxon>
        <taxon>Streptomycetaceae</taxon>
        <taxon>Streptomyces</taxon>
    </lineage>
</organism>
<evidence type="ECO:0000259" key="3">
    <source>
        <dbReference type="Pfam" id="PF12229"/>
    </source>
</evidence>
<dbReference type="Proteomes" id="UP000325211">
    <property type="component" value="Chromosome"/>
</dbReference>
<feature type="transmembrane region" description="Helical" evidence="2">
    <location>
        <begin position="12"/>
        <end position="34"/>
    </location>
</feature>
<accession>A0A5P2CXK1</accession>
<dbReference type="PANTHER" id="PTHR35788">
    <property type="entry name" value="EXPORTED PROTEIN-RELATED"/>
    <property type="match status" value="1"/>
</dbReference>
<reference evidence="4 5" key="1">
    <citation type="submission" date="2018-05" db="EMBL/GenBank/DDBJ databases">
        <title>Streptomyces venezuelae.</title>
        <authorList>
            <person name="Kim W."/>
            <person name="Lee N."/>
            <person name="Cho B.-K."/>
        </authorList>
    </citation>
    <scope>NUCLEOTIDE SEQUENCE [LARGE SCALE GENOMIC DNA]</scope>
    <source>
        <strain evidence="4 5">ATCC 21782</strain>
    </source>
</reference>
<keyword evidence="2" id="KW-0812">Transmembrane</keyword>
<dbReference type="InterPro" id="IPR052913">
    <property type="entry name" value="Glycopeptide_resist_protein"/>
</dbReference>
<proteinExistence type="predicted"/>
<dbReference type="RefSeq" id="WP_150206108.1">
    <property type="nucleotide sequence ID" value="NZ_CP029190.1"/>
</dbReference>
<dbReference type="InterPro" id="IPR022029">
    <property type="entry name" value="YoaR-like_PG-bd"/>
</dbReference>
<evidence type="ECO:0000313" key="4">
    <source>
        <dbReference type="EMBL" id="QES47173.1"/>
    </source>
</evidence>
<feature type="domain" description="YoaR-like putative peptidoglycan binding" evidence="3">
    <location>
        <begin position="87"/>
        <end position="190"/>
    </location>
</feature>
<feature type="region of interest" description="Disordered" evidence="1">
    <location>
        <begin position="562"/>
        <end position="590"/>
    </location>
</feature>
<dbReference type="AlphaFoldDB" id="A0A5P2CXK1"/>
<dbReference type="InterPro" id="IPR007391">
    <property type="entry name" value="Vancomycin_resist_VanW"/>
</dbReference>
<dbReference type="OrthoDB" id="9813301at2"/>
<dbReference type="EMBL" id="CP029190">
    <property type="protein sequence ID" value="QES47173.1"/>
    <property type="molecule type" value="Genomic_DNA"/>
</dbReference>
<protein>
    <recommendedName>
        <fullName evidence="3">YoaR-like putative peptidoglycan binding domain-containing protein</fullName>
    </recommendedName>
</protein>
<dbReference type="Pfam" id="PF12229">
    <property type="entry name" value="PG_binding_4"/>
    <property type="match status" value="1"/>
</dbReference>
<dbReference type="PANTHER" id="PTHR35788:SF1">
    <property type="entry name" value="EXPORTED PROTEIN"/>
    <property type="match status" value="1"/>
</dbReference>
<evidence type="ECO:0000256" key="1">
    <source>
        <dbReference type="SAM" id="MobiDB-lite"/>
    </source>
</evidence>
<keyword evidence="2" id="KW-0472">Membrane</keyword>
<dbReference type="Pfam" id="PF04294">
    <property type="entry name" value="VanW"/>
    <property type="match status" value="1"/>
</dbReference>
<evidence type="ECO:0000313" key="5">
    <source>
        <dbReference type="Proteomes" id="UP000325211"/>
    </source>
</evidence>
<name>A0A5P2CXK1_STRVZ</name>
<keyword evidence="2" id="KW-1133">Transmembrane helix</keyword>
<evidence type="ECO:0000256" key="2">
    <source>
        <dbReference type="SAM" id="Phobius"/>
    </source>
</evidence>